<accession>A0A1J5TI68</accession>
<comment type="function">
    <text evidence="7">Regulatory subunit of DNA primase, an RNA polymerase that catalyzes the synthesis of short RNA molecules used as primers for DNA polymerase during DNA replication. Stabilizes and modulates the activity of the small subunit, increasing the rate of DNA synthesis, and conferring RNA synthesis capability. The DNA polymerase activity may enable DNA primase to also catalyze primer extension after primer synthesis. May also play a role in DNA repair.</text>
</comment>
<evidence type="ECO:0000256" key="6">
    <source>
        <dbReference type="ARBA" id="ARBA00023014"/>
    </source>
</evidence>
<feature type="binding site" evidence="7">
    <location>
        <position position="238"/>
    </location>
    <ligand>
        <name>[4Fe-4S] cluster</name>
        <dbReference type="ChEBI" id="CHEBI:49883"/>
    </ligand>
</feature>
<sequence>MVEYWRYPFLPSANSYLEGLTLDSLLEDYFYSEARALAVARLETSATTGLIDVEGPPVNDEADIVLGYVISRLILAAADNQALINYVALSEARRAEKFFDTETDEDLVKVVNSLEIINVSLDGNKFSMNFVDYVKAASKLREGNWKLANRGVQNGTVTLDRETLVRLMREVIRQHLEELPEAPVEIKNQFEGPITELIGSVSKAFVERIGNLENVVGERQAEAMKELGRFDLAKAPPCFNMNLLDLQAGVNLAHPSRFFITTFLSSLNQDSESVMRLFATAPDFKESFTRYQVEHISGKTSGTQYNAPKCDTLVSTGVCPGPNALCRLIKHPLSYYRVMAEAERPNASRLERILLAALDKESYPKKLIDQNLDKLKEFDFSYPDGLKKTKLSSAIKESKPSLVEVKISYFNGRTYSVDLPGEEKKLWITKAAMSITDSNVDYECLPLTDWKVALPIEESHFKSNKIKLIVRPLEIKYNTNEIRRSLIILDTVKED</sequence>
<protein>
    <recommendedName>
        <fullName evidence="7">DNA primase large subunit PriL</fullName>
    </recommendedName>
</protein>
<dbReference type="AlphaFoldDB" id="A0A1J5TI68"/>
<dbReference type="HAMAP" id="MF_00701">
    <property type="entry name" value="DNA_primase_lrg_arc"/>
    <property type="match status" value="1"/>
</dbReference>
<gene>
    <name evidence="7" type="primary">priL</name>
    <name evidence="9" type="ORF">BD935_04650</name>
</gene>
<evidence type="ECO:0000313" key="9">
    <source>
        <dbReference type="EMBL" id="OIR20681.1"/>
    </source>
</evidence>
<dbReference type="STRING" id="1888995.BD935_04650"/>
<comment type="caution">
    <text evidence="9">The sequence shown here is derived from an EMBL/GenBank/DDBJ whole genome shotgun (WGS) entry which is preliminary data.</text>
</comment>
<reference evidence="9 10" key="1">
    <citation type="submission" date="2016-08" db="EMBL/GenBank/DDBJ databases">
        <title>New Insights into Marine Group III Euryarchaeota, from dark to light.</title>
        <authorList>
            <person name="Haro-Moreno J.M."/>
            <person name="Rodriguez-Valera F."/>
            <person name="Lopez-Garcia P."/>
            <person name="Moreira D."/>
            <person name="Martin-Cuadrado A.B."/>
        </authorList>
    </citation>
    <scope>NUCLEOTIDE SEQUENCE [LARGE SCALE GENOMIC DNA]</scope>
    <source>
        <strain evidence="9">CG-Epi1</strain>
    </source>
</reference>
<dbReference type="CDD" id="cd06560">
    <property type="entry name" value="PriL"/>
    <property type="match status" value="1"/>
</dbReference>
<evidence type="ECO:0000256" key="1">
    <source>
        <dbReference type="ARBA" id="ARBA00022485"/>
    </source>
</evidence>
<evidence type="ECO:0000256" key="5">
    <source>
        <dbReference type="ARBA" id="ARBA00023004"/>
    </source>
</evidence>
<keyword evidence="3 7" id="KW-0235">DNA replication</keyword>
<evidence type="ECO:0000259" key="8">
    <source>
        <dbReference type="Pfam" id="PF04104"/>
    </source>
</evidence>
<keyword evidence="5 7" id="KW-0408">Iron</keyword>
<dbReference type="EMBL" id="MIZA01000009">
    <property type="protein sequence ID" value="OIR20681.1"/>
    <property type="molecule type" value="Genomic_DNA"/>
</dbReference>
<evidence type="ECO:0000256" key="7">
    <source>
        <dbReference type="HAMAP-Rule" id="MF_00701"/>
    </source>
</evidence>
<comment type="cofactor">
    <cofactor evidence="7">
        <name>[4Fe-4S] cluster</name>
        <dbReference type="ChEBI" id="CHEBI:49883"/>
    </cofactor>
    <text evidence="7">Binds 1 [4Fe-4S] cluster.</text>
</comment>
<comment type="subunit">
    <text evidence="7">Heterodimer of a small subunit (PriS) and a large subunit (PriL).</text>
</comment>
<proteinExistence type="inferred from homology"/>
<feature type="binding site" evidence="7">
    <location>
        <position position="326"/>
    </location>
    <ligand>
        <name>[4Fe-4S] cluster</name>
        <dbReference type="ChEBI" id="CHEBI:49883"/>
    </ligand>
</feature>
<dbReference type="Pfam" id="PF04104">
    <property type="entry name" value="DNA_primase_lrg"/>
    <property type="match status" value="1"/>
</dbReference>
<dbReference type="GO" id="GO:0006269">
    <property type="term" value="P:DNA replication, synthesis of primer"/>
    <property type="evidence" value="ECO:0007669"/>
    <property type="project" value="UniProtKB-UniRule"/>
</dbReference>
<evidence type="ECO:0000256" key="3">
    <source>
        <dbReference type="ARBA" id="ARBA00022705"/>
    </source>
</evidence>
<feature type="binding site" evidence="7">
    <location>
        <position position="319"/>
    </location>
    <ligand>
        <name>[4Fe-4S] cluster</name>
        <dbReference type="ChEBI" id="CHEBI:49883"/>
    </ligand>
</feature>
<keyword evidence="2 7" id="KW-0639">Primosome</keyword>
<dbReference type="GO" id="GO:1990077">
    <property type="term" value="C:primosome complex"/>
    <property type="evidence" value="ECO:0007669"/>
    <property type="project" value="UniProtKB-KW"/>
</dbReference>
<keyword evidence="6 7" id="KW-0411">Iron-sulfur</keyword>
<evidence type="ECO:0000256" key="4">
    <source>
        <dbReference type="ARBA" id="ARBA00022723"/>
    </source>
</evidence>
<dbReference type="GO" id="GO:0003899">
    <property type="term" value="F:DNA-directed RNA polymerase activity"/>
    <property type="evidence" value="ECO:0007669"/>
    <property type="project" value="InterPro"/>
</dbReference>
<dbReference type="GO" id="GO:0046872">
    <property type="term" value="F:metal ion binding"/>
    <property type="evidence" value="ECO:0007669"/>
    <property type="project" value="UniProtKB-KW"/>
</dbReference>
<dbReference type="SUPFAM" id="SSF140914">
    <property type="entry name" value="PriB N-terminal domain-like"/>
    <property type="match status" value="1"/>
</dbReference>
<dbReference type="InterPro" id="IPR023642">
    <property type="entry name" value="DNA_primase_lsu_PriL"/>
</dbReference>
<keyword evidence="4 7" id="KW-0479">Metal-binding</keyword>
<dbReference type="InterPro" id="IPR058560">
    <property type="entry name" value="DNA_primase_C"/>
</dbReference>
<name>A0A1J5TI68_9ARCH</name>
<feature type="domain" description="DNA primase large subunit C-terminal" evidence="8">
    <location>
        <begin position="234"/>
        <end position="353"/>
    </location>
</feature>
<evidence type="ECO:0000313" key="10">
    <source>
        <dbReference type="Proteomes" id="UP000183080"/>
    </source>
</evidence>
<keyword evidence="1 7" id="KW-0004">4Fe-4S</keyword>
<dbReference type="GO" id="GO:0051539">
    <property type="term" value="F:4 iron, 4 sulfur cluster binding"/>
    <property type="evidence" value="ECO:0007669"/>
    <property type="project" value="UniProtKB-UniRule"/>
</dbReference>
<organism evidence="9 10">
    <name type="scientific">Marine Group III euryarchaeote CG-Epi1</name>
    <dbReference type="NCBI Taxonomy" id="1888995"/>
    <lineage>
        <taxon>Archaea</taxon>
        <taxon>Methanobacteriati</taxon>
        <taxon>Thermoplasmatota</taxon>
        <taxon>Thermoplasmata</taxon>
        <taxon>Candidatus Thermoprofundales</taxon>
    </lineage>
</organism>
<evidence type="ECO:0000256" key="2">
    <source>
        <dbReference type="ARBA" id="ARBA00022515"/>
    </source>
</evidence>
<dbReference type="Proteomes" id="UP000183080">
    <property type="component" value="Unassembled WGS sequence"/>
</dbReference>
<comment type="similarity">
    <text evidence="7">Belongs to the eukaryotic-type primase large subunit family.</text>
</comment>
<feature type="binding site" evidence="7">
    <location>
        <position position="310"/>
    </location>
    <ligand>
        <name>[4Fe-4S] cluster</name>
        <dbReference type="ChEBI" id="CHEBI:49883"/>
    </ligand>
</feature>